<keyword evidence="7" id="KW-0418">Kinase</keyword>
<dbReference type="InterPro" id="IPR000719">
    <property type="entry name" value="Prot_kinase_dom"/>
</dbReference>
<dbReference type="PROSITE" id="PS50011">
    <property type="entry name" value="PROTEIN_KINASE_DOM"/>
    <property type="match status" value="1"/>
</dbReference>
<evidence type="ECO:0000313" key="13">
    <source>
        <dbReference type="Proteomes" id="UP001417504"/>
    </source>
</evidence>
<feature type="domain" description="Protein kinase" evidence="11">
    <location>
        <begin position="133"/>
        <end position="395"/>
    </location>
</feature>
<reference evidence="12 13" key="1">
    <citation type="submission" date="2024-01" db="EMBL/GenBank/DDBJ databases">
        <title>Genome assemblies of Stephania.</title>
        <authorList>
            <person name="Yang L."/>
        </authorList>
    </citation>
    <scope>NUCLEOTIDE SEQUENCE [LARGE SCALE GENOMIC DNA]</scope>
    <source>
        <strain evidence="12">QJT</strain>
        <tissue evidence="12">Leaf</tissue>
    </source>
</reference>
<dbReference type="PANTHER" id="PTHR23257:SF979">
    <property type="entry name" value="OS02G0174200 PROTEIN"/>
    <property type="match status" value="1"/>
</dbReference>
<keyword evidence="5" id="KW-0808">Transferase</keyword>
<keyword evidence="6" id="KW-0547">Nucleotide-binding</keyword>
<dbReference type="PROSITE" id="PS00108">
    <property type="entry name" value="PROTEIN_KINASE_ST"/>
    <property type="match status" value="1"/>
</dbReference>
<dbReference type="GO" id="GO:0005524">
    <property type="term" value="F:ATP binding"/>
    <property type="evidence" value="ECO:0007669"/>
    <property type="project" value="UniProtKB-KW"/>
</dbReference>
<evidence type="ECO:0000256" key="10">
    <source>
        <dbReference type="ARBA" id="ARBA00048679"/>
    </source>
</evidence>
<dbReference type="GO" id="GO:0007165">
    <property type="term" value="P:signal transduction"/>
    <property type="evidence" value="ECO:0007669"/>
    <property type="project" value="TreeGrafter"/>
</dbReference>
<dbReference type="EC" id="2.7.11.1" evidence="2"/>
<dbReference type="Proteomes" id="UP001417504">
    <property type="component" value="Unassembled WGS sequence"/>
</dbReference>
<evidence type="ECO:0000313" key="12">
    <source>
        <dbReference type="EMBL" id="KAK9097614.1"/>
    </source>
</evidence>
<name>A0AAP0EZ02_9MAGN</name>
<evidence type="ECO:0000256" key="3">
    <source>
        <dbReference type="ARBA" id="ARBA00022527"/>
    </source>
</evidence>
<evidence type="ECO:0000256" key="8">
    <source>
        <dbReference type="ARBA" id="ARBA00022840"/>
    </source>
</evidence>
<evidence type="ECO:0000256" key="2">
    <source>
        <dbReference type="ARBA" id="ARBA00012513"/>
    </source>
</evidence>
<dbReference type="Gene3D" id="1.10.510.10">
    <property type="entry name" value="Transferase(Phosphotransferase) domain 1"/>
    <property type="match status" value="1"/>
</dbReference>
<accession>A0AAP0EZ02</accession>
<keyword evidence="13" id="KW-1185">Reference proteome</keyword>
<dbReference type="PRINTS" id="PR00109">
    <property type="entry name" value="TYRKINASE"/>
</dbReference>
<evidence type="ECO:0000256" key="4">
    <source>
        <dbReference type="ARBA" id="ARBA00022553"/>
    </source>
</evidence>
<evidence type="ECO:0000259" key="11">
    <source>
        <dbReference type="PROSITE" id="PS50011"/>
    </source>
</evidence>
<protein>
    <recommendedName>
        <fullName evidence="2">non-specific serine/threonine protein kinase</fullName>
        <ecNumber evidence="2">2.7.11.1</ecNumber>
    </recommendedName>
</protein>
<comment type="caution">
    <text evidence="12">The sequence shown here is derived from an EMBL/GenBank/DDBJ whole genome shotgun (WGS) entry which is preliminary data.</text>
</comment>
<comment type="similarity">
    <text evidence="1">Belongs to the protein kinase superfamily. TKL Ser/Thr protein kinase family. RAF subfamily.</text>
</comment>
<dbReference type="SUPFAM" id="SSF56112">
    <property type="entry name" value="Protein kinase-like (PK-like)"/>
    <property type="match status" value="1"/>
</dbReference>
<evidence type="ECO:0000256" key="1">
    <source>
        <dbReference type="ARBA" id="ARBA00010507"/>
    </source>
</evidence>
<evidence type="ECO:0000256" key="7">
    <source>
        <dbReference type="ARBA" id="ARBA00022777"/>
    </source>
</evidence>
<organism evidence="12 13">
    <name type="scientific">Stephania japonica</name>
    <dbReference type="NCBI Taxonomy" id="461633"/>
    <lineage>
        <taxon>Eukaryota</taxon>
        <taxon>Viridiplantae</taxon>
        <taxon>Streptophyta</taxon>
        <taxon>Embryophyta</taxon>
        <taxon>Tracheophyta</taxon>
        <taxon>Spermatophyta</taxon>
        <taxon>Magnoliopsida</taxon>
        <taxon>Ranunculales</taxon>
        <taxon>Menispermaceae</taxon>
        <taxon>Menispermoideae</taxon>
        <taxon>Cissampelideae</taxon>
        <taxon>Stephania</taxon>
    </lineage>
</organism>
<dbReference type="InterPro" id="IPR050167">
    <property type="entry name" value="Ser_Thr_protein_kinase"/>
</dbReference>
<dbReference type="EMBL" id="JBBNAE010000009">
    <property type="protein sequence ID" value="KAK9097614.1"/>
    <property type="molecule type" value="Genomic_DNA"/>
</dbReference>
<keyword evidence="3" id="KW-0723">Serine/threonine-protein kinase</keyword>
<comment type="catalytic activity">
    <reaction evidence="9">
        <text>L-threonyl-[protein] + ATP = O-phospho-L-threonyl-[protein] + ADP + H(+)</text>
        <dbReference type="Rhea" id="RHEA:46608"/>
        <dbReference type="Rhea" id="RHEA-COMP:11060"/>
        <dbReference type="Rhea" id="RHEA-COMP:11605"/>
        <dbReference type="ChEBI" id="CHEBI:15378"/>
        <dbReference type="ChEBI" id="CHEBI:30013"/>
        <dbReference type="ChEBI" id="CHEBI:30616"/>
        <dbReference type="ChEBI" id="CHEBI:61977"/>
        <dbReference type="ChEBI" id="CHEBI:456216"/>
        <dbReference type="EC" id="2.7.11.1"/>
    </reaction>
</comment>
<gene>
    <name evidence="12" type="ORF">Sjap_023111</name>
</gene>
<dbReference type="GO" id="GO:0004674">
    <property type="term" value="F:protein serine/threonine kinase activity"/>
    <property type="evidence" value="ECO:0007669"/>
    <property type="project" value="UniProtKB-KW"/>
</dbReference>
<dbReference type="PANTHER" id="PTHR23257">
    <property type="entry name" value="SERINE-THREONINE PROTEIN KINASE"/>
    <property type="match status" value="1"/>
</dbReference>
<dbReference type="Pfam" id="PF07714">
    <property type="entry name" value="PK_Tyr_Ser-Thr"/>
    <property type="match status" value="1"/>
</dbReference>
<evidence type="ECO:0000256" key="5">
    <source>
        <dbReference type="ARBA" id="ARBA00022679"/>
    </source>
</evidence>
<evidence type="ECO:0000256" key="6">
    <source>
        <dbReference type="ARBA" id="ARBA00022741"/>
    </source>
</evidence>
<comment type="catalytic activity">
    <reaction evidence="10">
        <text>L-seryl-[protein] + ATP = O-phospho-L-seryl-[protein] + ADP + H(+)</text>
        <dbReference type="Rhea" id="RHEA:17989"/>
        <dbReference type="Rhea" id="RHEA-COMP:9863"/>
        <dbReference type="Rhea" id="RHEA-COMP:11604"/>
        <dbReference type="ChEBI" id="CHEBI:15378"/>
        <dbReference type="ChEBI" id="CHEBI:29999"/>
        <dbReference type="ChEBI" id="CHEBI:30616"/>
        <dbReference type="ChEBI" id="CHEBI:83421"/>
        <dbReference type="ChEBI" id="CHEBI:456216"/>
        <dbReference type="EC" id="2.7.11.1"/>
    </reaction>
</comment>
<dbReference type="GO" id="GO:0005737">
    <property type="term" value="C:cytoplasm"/>
    <property type="evidence" value="ECO:0007669"/>
    <property type="project" value="TreeGrafter"/>
</dbReference>
<dbReference type="InterPro" id="IPR008271">
    <property type="entry name" value="Ser/Thr_kinase_AS"/>
</dbReference>
<dbReference type="InterPro" id="IPR001245">
    <property type="entry name" value="Ser-Thr/Tyr_kinase_cat_dom"/>
</dbReference>
<dbReference type="SMART" id="SM00220">
    <property type="entry name" value="S_TKc"/>
    <property type="match status" value="1"/>
</dbReference>
<dbReference type="FunFam" id="1.10.510.10:FF:000316">
    <property type="entry name" value="serine/threonine-protein kinase HT1"/>
    <property type="match status" value="1"/>
</dbReference>
<evidence type="ECO:0000256" key="9">
    <source>
        <dbReference type="ARBA" id="ARBA00047899"/>
    </source>
</evidence>
<keyword evidence="8" id="KW-0067">ATP-binding</keyword>
<dbReference type="Gene3D" id="3.30.200.20">
    <property type="entry name" value="Phosphorylase Kinase, domain 1"/>
    <property type="match status" value="1"/>
</dbReference>
<dbReference type="FunFam" id="3.30.200.20:FF:000060">
    <property type="entry name" value="Serine/threonine-protein kinase isoform 1"/>
    <property type="match status" value="1"/>
</dbReference>
<proteinExistence type="inferred from homology"/>
<dbReference type="InterPro" id="IPR011009">
    <property type="entry name" value="Kinase-like_dom_sf"/>
</dbReference>
<keyword evidence="4" id="KW-0597">Phosphoprotein</keyword>
<sequence>MVEGPKFPGIIGNSNNENNYYDFTQGFYQKLGEGSNMSIDSVGSLQTSNGGGSISMSVDNSSVGSNDSHTHILSHPGLRPVGNNNSVGHSVFRQGRVSHALSDDALAQALMDSRFPTEGLANYDEWTIDLRKLNMGTAFAQGAFGKLYKGTYNGEDVAIKILERPENSPEKAQLMEQQFQQEVMMLATLKHPNIVRFIGACRKPMVWCIVTEYAKGGSVRQFLMRRQNRPVPLRLAIKQALDVARGMAYVHGLSFIHRDLKSDNLLIFTDKSIKIADFGVARIEVQTEGMTPETGTYRWMAPEMIQHRPYTQKVDVYSFGIVLWELITGMLPFQNMTAVQAAFAVVNKGVRPIVPNDCLPVLSEIMTRCWDANPEVRPPFSEVVRMLENAETEILTTVRKARFRCCLTQPMTTD</sequence>
<dbReference type="AlphaFoldDB" id="A0AAP0EZ02"/>
<dbReference type="CDD" id="cd13999">
    <property type="entry name" value="STKc_MAP3K-like"/>
    <property type="match status" value="1"/>
</dbReference>